<dbReference type="Proteomes" id="UP000652691">
    <property type="component" value="Unassembled WGS sequence"/>
</dbReference>
<dbReference type="EMBL" id="BMDA01000007">
    <property type="protein sequence ID" value="GGH44716.1"/>
    <property type="molecule type" value="Genomic_DNA"/>
</dbReference>
<dbReference type="AlphaFoldDB" id="A0ABD0AC91"/>
<sequence>MIANVRRWATCAANSSLNMRKIYNFVHPSVSANGDRGRERAKEFKIGAIVADLKKILIDC</sequence>
<accession>A0ABD0AC91</accession>
<evidence type="ECO:0000313" key="2">
    <source>
        <dbReference type="Proteomes" id="UP000652691"/>
    </source>
</evidence>
<reference evidence="1 2" key="1">
    <citation type="journal article" date="2014" name="Int. J. Syst. Evol. Microbiol.">
        <title>Complete genome sequence of Corynebacterium casei LMG S-19264T (=DSM 44701T), isolated from a smear-ripened cheese.</title>
        <authorList>
            <consortium name="US DOE Joint Genome Institute (JGI-PGF)"/>
            <person name="Walter F."/>
            <person name="Albersmeier A."/>
            <person name="Kalinowski J."/>
            <person name="Ruckert C."/>
        </authorList>
    </citation>
    <scope>NUCLEOTIDE SEQUENCE [LARGE SCALE GENOMIC DNA]</scope>
    <source>
        <strain evidence="1 2">CCM 8635</strain>
    </source>
</reference>
<comment type="caution">
    <text evidence="1">The sequence shown here is derived from an EMBL/GenBank/DDBJ whole genome shotgun (WGS) entry which is preliminary data.</text>
</comment>
<proteinExistence type="predicted"/>
<gene>
    <name evidence="1" type="ORF">GCM10007354_33900</name>
</gene>
<name>A0ABD0AC91_9GAMM</name>
<evidence type="ECO:0000313" key="1">
    <source>
        <dbReference type="EMBL" id="GGH44716.1"/>
    </source>
</evidence>
<protein>
    <submittedName>
        <fullName evidence="1">Uncharacterized protein</fullName>
    </submittedName>
</protein>
<organism evidence="1 2">
    <name type="scientific">Acinetobacter courvalinii</name>
    <dbReference type="NCBI Taxonomy" id="280147"/>
    <lineage>
        <taxon>Bacteria</taxon>
        <taxon>Pseudomonadati</taxon>
        <taxon>Pseudomonadota</taxon>
        <taxon>Gammaproteobacteria</taxon>
        <taxon>Moraxellales</taxon>
        <taxon>Moraxellaceae</taxon>
        <taxon>Acinetobacter</taxon>
    </lineage>
</organism>